<gene>
    <name evidence="1" type="ORF">LCGC14_1459730</name>
</gene>
<evidence type="ECO:0000313" key="1">
    <source>
        <dbReference type="EMBL" id="KKM68556.1"/>
    </source>
</evidence>
<name>A0A0F9K1J2_9ZZZZ</name>
<proteinExistence type="predicted"/>
<reference evidence="1" key="1">
    <citation type="journal article" date="2015" name="Nature">
        <title>Complex archaea that bridge the gap between prokaryotes and eukaryotes.</title>
        <authorList>
            <person name="Spang A."/>
            <person name="Saw J.H."/>
            <person name="Jorgensen S.L."/>
            <person name="Zaremba-Niedzwiedzka K."/>
            <person name="Martijn J."/>
            <person name="Lind A.E."/>
            <person name="van Eijk R."/>
            <person name="Schleper C."/>
            <person name="Guy L."/>
            <person name="Ettema T.J."/>
        </authorList>
    </citation>
    <scope>NUCLEOTIDE SEQUENCE</scope>
</reference>
<dbReference type="EMBL" id="LAZR01010147">
    <property type="protein sequence ID" value="KKM68556.1"/>
    <property type="molecule type" value="Genomic_DNA"/>
</dbReference>
<sequence>MAIPNIDVAQITQFSDELHLKSQQIKARLRPYARIKPMIGDLFAYDGLGDVEAQEVAGRVQPTVFQDIDHLRRKIKRRRFVVTLPIDDMDAKGVLINPDSEYATACVRAMERVFDRVGVDALFASVETGRDFGTTVTYASDNGFTVNATAGLTYEKLLEISQNWIDVDVGNDIPETKVLGISGDEHTALMKESELISGDFSRQFVVDKGEITMAAGLILLKFAGNARVPILSVTSGTRDCFAITSRTLCYGLSKSVQVTLKDRSDLVDVKQVQIVGILGAVRTEGVLAQKVQTTD</sequence>
<dbReference type="AlphaFoldDB" id="A0A0F9K1J2"/>
<accession>A0A0F9K1J2</accession>
<comment type="caution">
    <text evidence="1">The sequence shown here is derived from an EMBL/GenBank/DDBJ whole genome shotgun (WGS) entry which is preliminary data.</text>
</comment>
<organism evidence="1">
    <name type="scientific">marine sediment metagenome</name>
    <dbReference type="NCBI Taxonomy" id="412755"/>
    <lineage>
        <taxon>unclassified sequences</taxon>
        <taxon>metagenomes</taxon>
        <taxon>ecological metagenomes</taxon>
    </lineage>
</organism>
<protein>
    <submittedName>
        <fullName evidence="1">Uncharacterized protein</fullName>
    </submittedName>
</protein>
<dbReference type="InterPro" id="IPR045565">
    <property type="entry name" value="Phage_capsid_2"/>
</dbReference>
<dbReference type="Pfam" id="PF19821">
    <property type="entry name" value="Phage_capsid_2"/>
    <property type="match status" value="1"/>
</dbReference>